<keyword evidence="9" id="KW-1185">Reference proteome</keyword>
<sequence>MQSLEEHPPRTDVPRAEVPHPEVSLAAIAALHLRIGCLSFGGGMTGLIYHEVVTKRGWLREAEFLSGLTICQILPGGNVVNLAIYVGQRLRGLPGAAVAFAALLGGPFFIIIGFMLVYERLAGLPFVAAGLNGVTAAAMGLMLMMTVRGAQLSRHASSLAVIAATMIAVGVLHFPLIAVVCVAVPVSIALAARRRARHG</sequence>
<evidence type="ECO:0000313" key="9">
    <source>
        <dbReference type="Proteomes" id="UP001202867"/>
    </source>
</evidence>
<evidence type="ECO:0000313" key="8">
    <source>
        <dbReference type="EMBL" id="MCK0209452.1"/>
    </source>
</evidence>
<evidence type="ECO:0000256" key="4">
    <source>
        <dbReference type="ARBA" id="ARBA00022692"/>
    </source>
</evidence>
<dbReference type="PANTHER" id="PTHR43663:SF1">
    <property type="entry name" value="CHROMATE TRANSPORTER"/>
    <property type="match status" value="1"/>
</dbReference>
<gene>
    <name evidence="8" type="ORF">MWN33_15570</name>
</gene>
<keyword evidence="3" id="KW-1003">Cell membrane</keyword>
<dbReference type="Pfam" id="PF02417">
    <property type="entry name" value="Chromate_transp"/>
    <property type="match status" value="1"/>
</dbReference>
<dbReference type="InterPro" id="IPR052518">
    <property type="entry name" value="CHR_Transporter"/>
</dbReference>
<evidence type="ECO:0000256" key="1">
    <source>
        <dbReference type="ARBA" id="ARBA00004651"/>
    </source>
</evidence>
<evidence type="ECO:0000256" key="2">
    <source>
        <dbReference type="ARBA" id="ARBA00005262"/>
    </source>
</evidence>
<protein>
    <submittedName>
        <fullName evidence="8">Chromate transporter</fullName>
    </submittedName>
</protein>
<feature type="transmembrane region" description="Helical" evidence="7">
    <location>
        <begin position="96"/>
        <end position="117"/>
    </location>
</feature>
<dbReference type="InterPro" id="IPR003370">
    <property type="entry name" value="Chromate_transpt"/>
</dbReference>
<dbReference type="PANTHER" id="PTHR43663">
    <property type="entry name" value="CHROMATE TRANSPORT PROTEIN-RELATED"/>
    <property type="match status" value="1"/>
</dbReference>
<keyword evidence="5 7" id="KW-1133">Transmembrane helix</keyword>
<name>A0ABT0DQA0_9HYPH</name>
<evidence type="ECO:0000256" key="3">
    <source>
        <dbReference type="ARBA" id="ARBA00022475"/>
    </source>
</evidence>
<dbReference type="EMBL" id="JALKCG010000007">
    <property type="protein sequence ID" value="MCK0209452.1"/>
    <property type="molecule type" value="Genomic_DNA"/>
</dbReference>
<evidence type="ECO:0000256" key="5">
    <source>
        <dbReference type="ARBA" id="ARBA00022989"/>
    </source>
</evidence>
<feature type="transmembrane region" description="Helical" evidence="7">
    <location>
        <begin position="124"/>
        <end position="147"/>
    </location>
</feature>
<comment type="subcellular location">
    <subcellularLocation>
        <location evidence="1">Cell membrane</location>
        <topology evidence="1">Multi-pass membrane protein</topology>
    </subcellularLocation>
</comment>
<proteinExistence type="inferred from homology"/>
<feature type="transmembrane region" description="Helical" evidence="7">
    <location>
        <begin position="159"/>
        <end position="192"/>
    </location>
</feature>
<accession>A0ABT0DQA0</accession>
<evidence type="ECO:0000256" key="6">
    <source>
        <dbReference type="ARBA" id="ARBA00023136"/>
    </source>
</evidence>
<organism evidence="8 9">
    <name type="scientific">Ancylobacter koreensis</name>
    <dbReference type="NCBI Taxonomy" id="266121"/>
    <lineage>
        <taxon>Bacteria</taxon>
        <taxon>Pseudomonadati</taxon>
        <taxon>Pseudomonadota</taxon>
        <taxon>Alphaproteobacteria</taxon>
        <taxon>Hyphomicrobiales</taxon>
        <taxon>Xanthobacteraceae</taxon>
        <taxon>Ancylobacter</taxon>
    </lineage>
</organism>
<keyword evidence="6 7" id="KW-0472">Membrane</keyword>
<feature type="transmembrane region" description="Helical" evidence="7">
    <location>
        <begin position="62"/>
        <end position="84"/>
    </location>
</feature>
<evidence type="ECO:0000256" key="7">
    <source>
        <dbReference type="SAM" id="Phobius"/>
    </source>
</evidence>
<keyword evidence="4 7" id="KW-0812">Transmembrane</keyword>
<feature type="transmembrane region" description="Helical" evidence="7">
    <location>
        <begin position="25"/>
        <end position="50"/>
    </location>
</feature>
<reference evidence="9" key="1">
    <citation type="submission" date="2023-07" db="EMBL/GenBank/DDBJ databases">
        <title>Ancylobacter moscoviensis sp. nov., facultatively methylotrophic bacteria from activated sludge and the reclassification of Starkeya novella (Starkey 1934) Kelly et al. 2000 as Ancylobacter novellus comb. nov., Starkeya koreensis Im et al. 2006 as Ancylobacter koreensis comb.nov., Angulomicrobium tetraedrale Vasil'eva et al. 1986 as Ancylobacter tetraedralis comb. nov., Angulomicrobium amanitiforme Fritz et al. 2004 as Ancylobacter amanitiformis comb. nov. and Methylorhabdus multivorans Doronina et al. 1996 as Ancylobacter multivorans comb. nov. and emended description of the genus Ancylobacter.</title>
        <authorList>
            <person name="Doronina N."/>
            <person name="Chemodurova A."/>
            <person name="Grouzdev D."/>
            <person name="Koziaeva V."/>
            <person name="Shi W."/>
            <person name="Wu L."/>
            <person name="Kaparullina E."/>
        </authorList>
    </citation>
    <scope>NUCLEOTIDE SEQUENCE [LARGE SCALE GENOMIC DNA]</scope>
    <source>
        <strain evidence="9">Jip08</strain>
    </source>
</reference>
<comment type="similarity">
    <text evidence="2">Belongs to the chromate ion transporter (CHR) (TC 2.A.51) family.</text>
</comment>
<dbReference type="Proteomes" id="UP001202867">
    <property type="component" value="Unassembled WGS sequence"/>
</dbReference>
<dbReference type="RefSeq" id="WP_247201961.1">
    <property type="nucleotide sequence ID" value="NZ_JALKCG010000007.1"/>
</dbReference>
<comment type="caution">
    <text evidence="8">The sequence shown here is derived from an EMBL/GenBank/DDBJ whole genome shotgun (WGS) entry which is preliminary data.</text>
</comment>